<organism evidence="5 6">
    <name type="scientific">Gordonia neofelifaecis NRRL B-59395</name>
    <dbReference type="NCBI Taxonomy" id="644548"/>
    <lineage>
        <taxon>Bacteria</taxon>
        <taxon>Bacillati</taxon>
        <taxon>Actinomycetota</taxon>
        <taxon>Actinomycetes</taxon>
        <taxon>Mycobacteriales</taxon>
        <taxon>Gordoniaceae</taxon>
        <taxon>Gordonia</taxon>
    </lineage>
</organism>
<dbReference type="OrthoDB" id="9804442at2"/>
<dbReference type="InterPro" id="IPR020476">
    <property type="entry name" value="Nudix_hydrolase"/>
</dbReference>
<dbReference type="Proteomes" id="UP000035065">
    <property type="component" value="Unassembled WGS sequence"/>
</dbReference>
<proteinExistence type="inferred from homology"/>
<dbReference type="PRINTS" id="PR00502">
    <property type="entry name" value="NUDIXFAMILY"/>
</dbReference>
<name>F1YNK5_9ACTN</name>
<evidence type="ECO:0000259" key="4">
    <source>
        <dbReference type="PROSITE" id="PS51462"/>
    </source>
</evidence>
<keyword evidence="6" id="KW-1185">Reference proteome</keyword>
<dbReference type="CDD" id="cd04673">
    <property type="entry name" value="NUDIX_ADPRase"/>
    <property type="match status" value="1"/>
</dbReference>
<gene>
    <name evidence="5" type="ORF">SCNU_17435</name>
</gene>
<sequence length="134" mass="14214">MKPVLAAGAVIVDDAGRILMVKRGHDPERGCWSVPGGHVEIGETTAEAAAREVLEETGLRVEIGAELWCATIDYPGDRSYEIHDFAATIVGGDLRPGDDADDARWMTAADLASVPLAAGLHDHLRIAGLVPESF</sequence>
<dbReference type="SUPFAM" id="SSF55811">
    <property type="entry name" value="Nudix"/>
    <property type="match status" value="1"/>
</dbReference>
<dbReference type="PROSITE" id="PS51462">
    <property type="entry name" value="NUDIX"/>
    <property type="match status" value="1"/>
</dbReference>
<comment type="caution">
    <text evidence="5">The sequence shown here is derived from an EMBL/GenBank/DDBJ whole genome shotgun (WGS) entry which is preliminary data.</text>
</comment>
<dbReference type="GO" id="GO:0016787">
    <property type="term" value="F:hydrolase activity"/>
    <property type="evidence" value="ECO:0007669"/>
    <property type="project" value="UniProtKB-KW"/>
</dbReference>
<feature type="domain" description="Nudix hydrolase" evidence="4">
    <location>
        <begin position="2"/>
        <end position="129"/>
    </location>
</feature>
<dbReference type="RefSeq" id="WP_009680680.1">
    <property type="nucleotide sequence ID" value="NZ_AEUD01000018.1"/>
</dbReference>
<dbReference type="Pfam" id="PF00293">
    <property type="entry name" value="NUDIX"/>
    <property type="match status" value="1"/>
</dbReference>
<protein>
    <submittedName>
        <fullName evidence="5">NUDIX hydrolase</fullName>
    </submittedName>
</protein>
<dbReference type="PANTHER" id="PTHR43736">
    <property type="entry name" value="ADP-RIBOSE PYROPHOSPHATASE"/>
    <property type="match status" value="1"/>
</dbReference>
<dbReference type="EMBL" id="AEUD01000018">
    <property type="protein sequence ID" value="EGD53742.1"/>
    <property type="molecule type" value="Genomic_DNA"/>
</dbReference>
<evidence type="ECO:0000256" key="3">
    <source>
        <dbReference type="RuleBase" id="RU003476"/>
    </source>
</evidence>
<dbReference type="AlphaFoldDB" id="F1YNK5"/>
<dbReference type="PANTHER" id="PTHR43736:SF2">
    <property type="entry name" value="MUTT_NUDIX FAMILY PROTEIN"/>
    <property type="match status" value="1"/>
</dbReference>
<keyword evidence="2 3" id="KW-0378">Hydrolase</keyword>
<comment type="similarity">
    <text evidence="1 3">Belongs to the Nudix hydrolase family.</text>
</comment>
<dbReference type="PROSITE" id="PS00893">
    <property type="entry name" value="NUDIX_BOX"/>
    <property type="match status" value="1"/>
</dbReference>
<dbReference type="eggNOG" id="COG1051">
    <property type="taxonomic scope" value="Bacteria"/>
</dbReference>
<reference evidence="5 6" key="1">
    <citation type="journal article" date="2011" name="J. Bacteriol.">
        <title>Draft Genome Sequence of Gordonia neofelifaecis NRRL B-59395, a Cholesterol-Degrading Actinomycete.</title>
        <authorList>
            <person name="Ge F."/>
            <person name="Li W."/>
            <person name="Chen G."/>
            <person name="Liu Y."/>
            <person name="Zhang G."/>
            <person name="Yong B."/>
            <person name="Wang Q."/>
            <person name="Wang N."/>
            <person name="Huang Z."/>
            <person name="Li W."/>
            <person name="Wang J."/>
            <person name="Wu C."/>
            <person name="Xie Q."/>
            <person name="Liu G."/>
        </authorList>
    </citation>
    <scope>NUCLEOTIDE SEQUENCE [LARGE SCALE GENOMIC DNA]</scope>
    <source>
        <strain evidence="5 6">NRRL B-59395</strain>
    </source>
</reference>
<dbReference type="InterPro" id="IPR020084">
    <property type="entry name" value="NUDIX_hydrolase_CS"/>
</dbReference>
<evidence type="ECO:0000313" key="6">
    <source>
        <dbReference type="Proteomes" id="UP000035065"/>
    </source>
</evidence>
<evidence type="ECO:0000313" key="5">
    <source>
        <dbReference type="EMBL" id="EGD53742.1"/>
    </source>
</evidence>
<accession>F1YNK5</accession>
<dbReference type="STRING" id="644548.SCNU_17435"/>
<dbReference type="Gene3D" id="3.90.79.10">
    <property type="entry name" value="Nucleoside Triphosphate Pyrophosphohydrolase"/>
    <property type="match status" value="1"/>
</dbReference>
<evidence type="ECO:0000256" key="2">
    <source>
        <dbReference type="ARBA" id="ARBA00022801"/>
    </source>
</evidence>
<evidence type="ECO:0000256" key="1">
    <source>
        <dbReference type="ARBA" id="ARBA00005582"/>
    </source>
</evidence>
<dbReference type="InterPro" id="IPR000086">
    <property type="entry name" value="NUDIX_hydrolase_dom"/>
</dbReference>
<dbReference type="InterPro" id="IPR015797">
    <property type="entry name" value="NUDIX_hydrolase-like_dom_sf"/>
</dbReference>